<name>A0ABT5ZYB6_9ACTN</name>
<keyword evidence="3" id="KW-1185">Reference proteome</keyword>
<feature type="domain" description="Trypsin-co-occurring" evidence="1">
    <location>
        <begin position="8"/>
        <end position="103"/>
    </location>
</feature>
<dbReference type="InterPro" id="IPR045794">
    <property type="entry name" value="Trypco1"/>
</dbReference>
<accession>A0ABT5ZYB6</accession>
<dbReference type="NCBIfam" id="NF041216">
    <property type="entry name" value="CU044_2847_fam"/>
    <property type="match status" value="1"/>
</dbReference>
<evidence type="ECO:0000259" key="1">
    <source>
        <dbReference type="Pfam" id="PF19493"/>
    </source>
</evidence>
<dbReference type="Proteomes" id="UP001221150">
    <property type="component" value="Unassembled WGS sequence"/>
</dbReference>
<sequence>MEGMIEFRTADDTVVRVEAADEETGSQLVARGPDGAVRATRTFEHALDGVRSAAEAALRVFRDGSLRPDSVNIEFGVKFSAEAGALIARSTVEGQLVVKLSWSPDTPATTAPEPPADS</sequence>
<comment type="caution">
    <text evidence="2">The sequence shown here is derived from an EMBL/GenBank/DDBJ whole genome shotgun (WGS) entry which is preliminary data.</text>
</comment>
<evidence type="ECO:0000313" key="3">
    <source>
        <dbReference type="Proteomes" id="UP001221150"/>
    </source>
</evidence>
<evidence type="ECO:0000313" key="2">
    <source>
        <dbReference type="EMBL" id="MDF3297384.1"/>
    </source>
</evidence>
<proteinExistence type="predicted"/>
<gene>
    <name evidence="2" type="ORF">P3H78_01825</name>
</gene>
<dbReference type="EMBL" id="JARJBB010000001">
    <property type="protein sequence ID" value="MDF3297384.1"/>
    <property type="molecule type" value="Genomic_DNA"/>
</dbReference>
<dbReference type="Pfam" id="PF19493">
    <property type="entry name" value="Trypco1"/>
    <property type="match status" value="1"/>
</dbReference>
<organism evidence="2 3">
    <name type="scientific">Streptomyces tropicalis</name>
    <dbReference type="NCBI Taxonomy" id="3034234"/>
    <lineage>
        <taxon>Bacteria</taxon>
        <taxon>Bacillati</taxon>
        <taxon>Actinomycetota</taxon>
        <taxon>Actinomycetes</taxon>
        <taxon>Kitasatosporales</taxon>
        <taxon>Streptomycetaceae</taxon>
        <taxon>Streptomyces</taxon>
    </lineage>
</organism>
<reference evidence="2 3" key="1">
    <citation type="submission" date="2023-03" db="EMBL/GenBank/DDBJ databases">
        <title>Draft genome sequence of Streptomyces sp. K1PA1 isolated from peat swamp forest in Thailand.</title>
        <authorList>
            <person name="Klaysubun C."/>
            <person name="Duangmal K."/>
        </authorList>
    </citation>
    <scope>NUCLEOTIDE SEQUENCE [LARGE SCALE GENOMIC DNA]</scope>
    <source>
        <strain evidence="2 3">K1PA1</strain>
    </source>
</reference>
<protein>
    <submittedName>
        <fullName evidence="2">CU044_2847 family protein</fullName>
    </submittedName>
</protein>